<proteinExistence type="predicted"/>
<dbReference type="RefSeq" id="WP_075639227.1">
    <property type="nucleotide sequence ID" value="NZ_MKIM01000025.1"/>
</dbReference>
<dbReference type="OrthoDB" id="8199584at2"/>
<organism evidence="1 2">
    <name type="scientific">Rhizobium oryziradicis</name>
    <dbReference type="NCBI Taxonomy" id="1867956"/>
    <lineage>
        <taxon>Bacteria</taxon>
        <taxon>Pseudomonadati</taxon>
        <taxon>Pseudomonadota</taxon>
        <taxon>Alphaproteobacteria</taxon>
        <taxon>Hyphomicrobiales</taxon>
        <taxon>Rhizobiaceae</taxon>
        <taxon>Rhizobium/Agrobacterium group</taxon>
        <taxon>Rhizobium</taxon>
    </lineage>
</organism>
<dbReference type="EMBL" id="MKIM01000025">
    <property type="protein sequence ID" value="OLP45316.1"/>
    <property type="molecule type" value="Genomic_DNA"/>
</dbReference>
<comment type="caution">
    <text evidence="1">The sequence shown here is derived from an EMBL/GenBank/DDBJ whole genome shotgun (WGS) entry which is preliminary data.</text>
</comment>
<evidence type="ECO:0000313" key="2">
    <source>
        <dbReference type="Proteomes" id="UP000186894"/>
    </source>
</evidence>
<dbReference type="InterPro" id="IPR021398">
    <property type="entry name" value="DUF3037"/>
</dbReference>
<reference evidence="1 2" key="1">
    <citation type="submission" date="2016-09" db="EMBL/GenBank/DDBJ databases">
        <title>Rhizobium oryziradicis sp. nov., isolated from the root of rice.</title>
        <authorList>
            <person name="Zhao J."/>
            <person name="Zhang X."/>
        </authorList>
    </citation>
    <scope>NUCLEOTIDE SEQUENCE [LARGE SCALE GENOMIC DNA]</scope>
    <source>
        <strain evidence="1 2">N19</strain>
    </source>
</reference>
<dbReference type="Pfam" id="PF11236">
    <property type="entry name" value="DUF3037"/>
    <property type="match status" value="1"/>
</dbReference>
<keyword evidence="2" id="KW-1185">Reference proteome</keyword>
<protein>
    <recommendedName>
        <fullName evidence="3">DUF3037 domain-containing protein</fullName>
    </recommendedName>
</protein>
<evidence type="ECO:0000313" key="1">
    <source>
        <dbReference type="EMBL" id="OLP45316.1"/>
    </source>
</evidence>
<dbReference type="AlphaFoldDB" id="A0A1Q8ZTN5"/>
<evidence type="ECO:0008006" key="3">
    <source>
        <dbReference type="Google" id="ProtNLM"/>
    </source>
</evidence>
<accession>A0A1Q8ZTN5</accession>
<gene>
    <name evidence="1" type="ORF">BJF95_18590</name>
</gene>
<name>A0A1Q8ZTN5_9HYPH</name>
<dbReference type="Proteomes" id="UP000186894">
    <property type="component" value="Unassembled WGS sequence"/>
</dbReference>
<sequence>MTSKQRYTYTVLRYVHDVVTGEFVNVGVLMYAPRSNFVKICVRTSIGRIKHLFPDLDRQAFLSAVKAAERSIRKISKGLEEGDLLSEFGDAASIARKVLVADDSSLQWSPVSGGVSEDTEKTFDRIYRRYVSRYDAKSPNRRSDDEVWRPVRQLLEEKNVPVQFDEKIIAGTSDEIVFKRAWRNGVWHAYEPLSFDLADAEGIKDKARRWRGHLEAVHDGIQSDLKLHFVVGAPQNLALIGAYQNAIRILSEAAFRPEIYEENEIPQLVSKIEDEVRVHFASHGRHAN</sequence>